<dbReference type="Proteomes" id="UP001458880">
    <property type="component" value="Unassembled WGS sequence"/>
</dbReference>
<comment type="caution">
    <text evidence="2">The sequence shown here is derived from an EMBL/GenBank/DDBJ whole genome shotgun (WGS) entry which is preliminary data.</text>
</comment>
<feature type="compositionally biased region" description="Acidic residues" evidence="1">
    <location>
        <begin position="28"/>
        <end position="49"/>
    </location>
</feature>
<gene>
    <name evidence="2" type="ORF">QE152_g39345</name>
</gene>
<reference evidence="2 3" key="1">
    <citation type="journal article" date="2024" name="BMC Genomics">
        <title>De novo assembly and annotation of Popillia japonica's genome with initial clues to its potential as an invasive pest.</title>
        <authorList>
            <person name="Cucini C."/>
            <person name="Boschi S."/>
            <person name="Funari R."/>
            <person name="Cardaioli E."/>
            <person name="Iannotti N."/>
            <person name="Marturano G."/>
            <person name="Paoli F."/>
            <person name="Bruttini M."/>
            <person name="Carapelli A."/>
            <person name="Frati F."/>
            <person name="Nardi F."/>
        </authorList>
    </citation>
    <scope>NUCLEOTIDE SEQUENCE [LARGE SCALE GENOMIC DNA]</scope>
    <source>
        <strain evidence="2">DMR45628</strain>
    </source>
</reference>
<sequence length="79" mass="9095">NTMASNKQKFNLENEEDIAAIHKILFDGESDNQDELDVPDESDLEDEDQVESREENSDTEQSNKECDSEESDCENYLAY</sequence>
<keyword evidence="3" id="KW-1185">Reference proteome</keyword>
<feature type="compositionally biased region" description="Basic and acidic residues" evidence="1">
    <location>
        <begin position="50"/>
        <end position="66"/>
    </location>
</feature>
<feature type="non-terminal residue" evidence="2">
    <location>
        <position position="1"/>
    </location>
</feature>
<dbReference type="EMBL" id="JASPKY010000930">
    <property type="protein sequence ID" value="KAK9680115.1"/>
    <property type="molecule type" value="Genomic_DNA"/>
</dbReference>
<accession>A0AAW1HTS9</accession>
<dbReference type="AlphaFoldDB" id="A0AAW1HTS9"/>
<evidence type="ECO:0000313" key="3">
    <source>
        <dbReference type="Proteomes" id="UP001458880"/>
    </source>
</evidence>
<evidence type="ECO:0000313" key="2">
    <source>
        <dbReference type="EMBL" id="KAK9680115.1"/>
    </source>
</evidence>
<feature type="region of interest" description="Disordered" evidence="1">
    <location>
        <begin position="26"/>
        <end position="79"/>
    </location>
</feature>
<protein>
    <submittedName>
        <fullName evidence="2">Uncharacterized protein</fullName>
    </submittedName>
</protein>
<organism evidence="2 3">
    <name type="scientific">Popillia japonica</name>
    <name type="common">Japanese beetle</name>
    <dbReference type="NCBI Taxonomy" id="7064"/>
    <lineage>
        <taxon>Eukaryota</taxon>
        <taxon>Metazoa</taxon>
        <taxon>Ecdysozoa</taxon>
        <taxon>Arthropoda</taxon>
        <taxon>Hexapoda</taxon>
        <taxon>Insecta</taxon>
        <taxon>Pterygota</taxon>
        <taxon>Neoptera</taxon>
        <taxon>Endopterygota</taxon>
        <taxon>Coleoptera</taxon>
        <taxon>Polyphaga</taxon>
        <taxon>Scarabaeiformia</taxon>
        <taxon>Scarabaeidae</taxon>
        <taxon>Rutelinae</taxon>
        <taxon>Popillia</taxon>
    </lineage>
</organism>
<evidence type="ECO:0000256" key="1">
    <source>
        <dbReference type="SAM" id="MobiDB-lite"/>
    </source>
</evidence>
<name>A0AAW1HTS9_POPJA</name>
<proteinExistence type="predicted"/>